<comment type="similarity">
    <text evidence="1">Belongs to the UDP-glycosyltransferase family.</text>
</comment>
<dbReference type="PANTHER" id="PTHR11926:SF1482">
    <property type="entry name" value="UDP-GLYCOSYLTRANSFERASE 76E5"/>
    <property type="match status" value="1"/>
</dbReference>
<reference evidence="4 5" key="1">
    <citation type="submission" date="2024-04" db="EMBL/GenBank/DDBJ databases">
        <title>Genome assembly C_amara_ONT_v2.</title>
        <authorList>
            <person name="Yant L."/>
            <person name="Moore C."/>
            <person name="Slenker M."/>
        </authorList>
    </citation>
    <scope>NUCLEOTIDE SEQUENCE [LARGE SCALE GENOMIC DNA]</scope>
    <source>
        <tissue evidence="4">Leaf</tissue>
    </source>
</reference>
<sequence>MEKRAEKRRRIVLVPLPLQGHITPMMQLGQALNLKGFSITVALGELNQVSSSSQHFPGFQFVTILETVPVSQHETLGLVEFLVKLNKTTEASFKNCIAQLLLQQGNDIACIIYDELMYFSEAAAKELKVPSVMFCTGSATNQVCSCILSKLNVEKFLIDMEDPEMQDKVVENLHPLKYKNLPTSGMGPLKPFLDICREVCNKRTASAVIINTTSCLESLSLSWLQQELEIPVYPLGPLHIRASANLSLLEEDRTCIEWLNKKKPRSVIYISFGSIAHMETKELLEMACGLCDSNQPFLWVIRPGSIPGSELLPEEVSKMVSERGYIVKWAPQNDVLAHPAVGGFWSHCGWNSTLESIVEGVPMICRPFNGEQKLNALYIQSVWRIGIQLEGEVERGSVERAVKMLIMDDEGACMRERALGLKEKLKASVGIGGSSYNALDELVNYLETECSTS</sequence>
<evidence type="ECO:0000256" key="1">
    <source>
        <dbReference type="ARBA" id="ARBA00009995"/>
    </source>
</evidence>
<dbReference type="Pfam" id="PF00201">
    <property type="entry name" value="UDPGT"/>
    <property type="match status" value="1"/>
</dbReference>
<evidence type="ECO:0000313" key="4">
    <source>
        <dbReference type="EMBL" id="KAL1220238.1"/>
    </source>
</evidence>
<name>A0ABD1BSR3_CARAN</name>
<protein>
    <submittedName>
        <fullName evidence="4">UDP-glycosyltransferase 76E5</fullName>
    </submittedName>
</protein>
<keyword evidence="3" id="KW-0808">Transferase</keyword>
<dbReference type="PANTHER" id="PTHR11926">
    <property type="entry name" value="GLUCOSYL/GLUCURONOSYL TRANSFERASES"/>
    <property type="match status" value="1"/>
</dbReference>
<dbReference type="CDD" id="cd03784">
    <property type="entry name" value="GT1_Gtf-like"/>
    <property type="match status" value="1"/>
</dbReference>
<dbReference type="FunFam" id="3.40.50.2000:FF:000040">
    <property type="entry name" value="UDP-glycosyltransferase 76C1"/>
    <property type="match status" value="1"/>
</dbReference>
<evidence type="ECO:0000256" key="2">
    <source>
        <dbReference type="ARBA" id="ARBA00022676"/>
    </source>
</evidence>
<dbReference type="GO" id="GO:0080044">
    <property type="term" value="F:quercetin 7-O-glucosyltransferase activity"/>
    <property type="evidence" value="ECO:0007669"/>
    <property type="project" value="UniProtKB-ARBA"/>
</dbReference>
<dbReference type="Gene3D" id="3.40.50.2000">
    <property type="entry name" value="Glycogen Phosphorylase B"/>
    <property type="match status" value="2"/>
</dbReference>
<dbReference type="InterPro" id="IPR002213">
    <property type="entry name" value="UDP_glucos_trans"/>
</dbReference>
<dbReference type="EMBL" id="JBANAX010000159">
    <property type="protein sequence ID" value="KAL1220238.1"/>
    <property type="molecule type" value="Genomic_DNA"/>
</dbReference>
<dbReference type="Proteomes" id="UP001558713">
    <property type="component" value="Unassembled WGS sequence"/>
</dbReference>
<dbReference type="SUPFAM" id="SSF53756">
    <property type="entry name" value="UDP-Glycosyltransferase/glycogen phosphorylase"/>
    <property type="match status" value="1"/>
</dbReference>
<proteinExistence type="inferred from homology"/>
<keyword evidence="5" id="KW-1185">Reference proteome</keyword>
<dbReference type="GO" id="GO:0080043">
    <property type="term" value="F:quercetin 3-O-glucosyltransferase activity"/>
    <property type="evidence" value="ECO:0007669"/>
    <property type="project" value="UniProtKB-ARBA"/>
</dbReference>
<dbReference type="FunFam" id="3.40.50.2000:FF:000151">
    <property type="entry name" value="UDP-glycosyltransferase 76E9"/>
    <property type="match status" value="1"/>
</dbReference>
<accession>A0ABD1BSR3</accession>
<keyword evidence="2" id="KW-0328">Glycosyltransferase</keyword>
<gene>
    <name evidence="4" type="ORF">V5N11_008257</name>
</gene>
<organism evidence="4 5">
    <name type="scientific">Cardamine amara subsp. amara</name>
    <dbReference type="NCBI Taxonomy" id="228776"/>
    <lineage>
        <taxon>Eukaryota</taxon>
        <taxon>Viridiplantae</taxon>
        <taxon>Streptophyta</taxon>
        <taxon>Embryophyta</taxon>
        <taxon>Tracheophyta</taxon>
        <taxon>Spermatophyta</taxon>
        <taxon>Magnoliopsida</taxon>
        <taxon>eudicotyledons</taxon>
        <taxon>Gunneridae</taxon>
        <taxon>Pentapetalae</taxon>
        <taxon>rosids</taxon>
        <taxon>malvids</taxon>
        <taxon>Brassicales</taxon>
        <taxon>Brassicaceae</taxon>
        <taxon>Cardamineae</taxon>
        <taxon>Cardamine</taxon>
    </lineage>
</organism>
<evidence type="ECO:0000256" key="3">
    <source>
        <dbReference type="ARBA" id="ARBA00022679"/>
    </source>
</evidence>
<evidence type="ECO:0000313" key="5">
    <source>
        <dbReference type="Proteomes" id="UP001558713"/>
    </source>
</evidence>
<comment type="caution">
    <text evidence="4">The sequence shown here is derived from an EMBL/GenBank/DDBJ whole genome shotgun (WGS) entry which is preliminary data.</text>
</comment>
<dbReference type="AlphaFoldDB" id="A0ABD1BSR3"/>